<keyword evidence="2" id="KW-1185">Reference proteome</keyword>
<dbReference type="InterPro" id="IPR036397">
    <property type="entry name" value="RNaseH_sf"/>
</dbReference>
<dbReference type="Gene3D" id="3.30.420.10">
    <property type="entry name" value="Ribonuclease H-like superfamily/Ribonuclease H"/>
    <property type="match status" value="1"/>
</dbReference>
<dbReference type="InterPro" id="IPR012337">
    <property type="entry name" value="RNaseH-like_sf"/>
</dbReference>
<dbReference type="Proteomes" id="UP001159363">
    <property type="component" value="Chromosome 1"/>
</dbReference>
<organism evidence="1 2">
    <name type="scientific">Dryococelus australis</name>
    <dbReference type="NCBI Taxonomy" id="614101"/>
    <lineage>
        <taxon>Eukaryota</taxon>
        <taxon>Metazoa</taxon>
        <taxon>Ecdysozoa</taxon>
        <taxon>Arthropoda</taxon>
        <taxon>Hexapoda</taxon>
        <taxon>Insecta</taxon>
        <taxon>Pterygota</taxon>
        <taxon>Neoptera</taxon>
        <taxon>Polyneoptera</taxon>
        <taxon>Phasmatodea</taxon>
        <taxon>Verophasmatodea</taxon>
        <taxon>Anareolatae</taxon>
        <taxon>Phasmatidae</taxon>
        <taxon>Eurycanthinae</taxon>
        <taxon>Dryococelus</taxon>
    </lineage>
</organism>
<sequence>MQQDIVSFVQSCRECQVAEQSLNSKFGPYSVQLPTRQSEKIFIDIYGPLPRSRDGNYCILILCDSFRKFVFMLPLRDTKAGHIMKDECFEWGIKHINSSPHCLCPNIIERVNKNFKTAVRIFHCNHHRSWVMNHPDLSLAFYYVSHSAKGFRPVNRKLTSPLLNVWGIPCQALETFSNSKVQNIWQKECANLEKVRRFVAKKHDRDRLDNIYNVGDLVVCKQVVNPRIFQQNRLSLTKDPLKLLVSWVRLSCCGVIPIMIL</sequence>
<comment type="caution">
    <text evidence="1">The sequence shown here is derived from an EMBL/GenBank/DDBJ whole genome shotgun (WGS) entry which is preliminary data.</text>
</comment>
<dbReference type="PANTHER" id="PTHR37984:SF5">
    <property type="entry name" value="PROTEIN NYNRIN-LIKE"/>
    <property type="match status" value="1"/>
</dbReference>
<accession>A0ABQ9IIR8</accession>
<reference evidence="1 2" key="1">
    <citation type="submission" date="2023-02" db="EMBL/GenBank/DDBJ databases">
        <title>LHISI_Scaffold_Assembly.</title>
        <authorList>
            <person name="Stuart O.P."/>
            <person name="Cleave R."/>
            <person name="Magrath M.J.L."/>
            <person name="Mikheyev A.S."/>
        </authorList>
    </citation>
    <scope>NUCLEOTIDE SEQUENCE [LARGE SCALE GENOMIC DNA]</scope>
    <source>
        <strain evidence="1">Daus_M_001</strain>
        <tissue evidence="1">Leg muscle</tissue>
    </source>
</reference>
<proteinExistence type="predicted"/>
<name>A0ABQ9IIR8_9NEOP</name>
<dbReference type="InterPro" id="IPR050951">
    <property type="entry name" value="Retrovirus_Pol_polyprotein"/>
</dbReference>
<dbReference type="PANTHER" id="PTHR37984">
    <property type="entry name" value="PROTEIN CBG26694"/>
    <property type="match status" value="1"/>
</dbReference>
<gene>
    <name evidence="1" type="ORF">PR048_001941</name>
</gene>
<evidence type="ECO:0000313" key="2">
    <source>
        <dbReference type="Proteomes" id="UP001159363"/>
    </source>
</evidence>
<evidence type="ECO:0000313" key="1">
    <source>
        <dbReference type="EMBL" id="KAJ8896597.1"/>
    </source>
</evidence>
<dbReference type="EMBL" id="JARBHB010000001">
    <property type="protein sequence ID" value="KAJ8896597.1"/>
    <property type="molecule type" value="Genomic_DNA"/>
</dbReference>
<protein>
    <recommendedName>
        <fullName evidence="3">Integrase catalytic domain-containing protein</fullName>
    </recommendedName>
</protein>
<dbReference type="SUPFAM" id="SSF53098">
    <property type="entry name" value="Ribonuclease H-like"/>
    <property type="match status" value="1"/>
</dbReference>
<evidence type="ECO:0008006" key="3">
    <source>
        <dbReference type="Google" id="ProtNLM"/>
    </source>
</evidence>
<feature type="non-terminal residue" evidence="1">
    <location>
        <position position="261"/>
    </location>
</feature>